<dbReference type="Proteomes" id="UP000027821">
    <property type="component" value="Unassembled WGS sequence"/>
</dbReference>
<accession>A0A074KYY9</accession>
<keyword evidence="2" id="KW-1185">Reference proteome</keyword>
<protein>
    <submittedName>
        <fullName evidence="1">Uncharacterized protein</fullName>
    </submittedName>
</protein>
<dbReference type="AlphaFoldDB" id="A0A074KYY9"/>
<comment type="caution">
    <text evidence="1">The sequence shown here is derived from an EMBL/GenBank/DDBJ whole genome shotgun (WGS) entry which is preliminary data.</text>
</comment>
<gene>
    <name evidence="1" type="ORF">EL17_05825</name>
</gene>
<proteinExistence type="predicted"/>
<organism evidence="1 2">
    <name type="scientific">Anditalea andensis</name>
    <dbReference type="NCBI Taxonomy" id="1048983"/>
    <lineage>
        <taxon>Bacteria</taxon>
        <taxon>Pseudomonadati</taxon>
        <taxon>Bacteroidota</taxon>
        <taxon>Cytophagia</taxon>
        <taxon>Cytophagales</taxon>
        <taxon>Cytophagaceae</taxon>
        <taxon>Anditalea</taxon>
    </lineage>
</organism>
<dbReference type="RefSeq" id="WP_035071838.1">
    <property type="nucleotide sequence ID" value="NZ_JMIH01000014.1"/>
</dbReference>
<evidence type="ECO:0000313" key="1">
    <source>
        <dbReference type="EMBL" id="KEO75186.1"/>
    </source>
</evidence>
<name>A0A074KYY9_9BACT</name>
<sequence length="129" mass="14389">MRECTNKASSLRSVGLFAFHGHRSGKAPFSEIIFFYREEGLAAPIPDPGNEGMHTQILLTAFGRAFCVSRSSERKCAPFPEIIFFYREEGLAAPIPDPGNEGMHNQSLLTAFGWAFCIFRSLERKCSIP</sequence>
<evidence type="ECO:0000313" key="2">
    <source>
        <dbReference type="Proteomes" id="UP000027821"/>
    </source>
</evidence>
<dbReference type="EMBL" id="JMIH01000014">
    <property type="protein sequence ID" value="KEO75186.1"/>
    <property type="molecule type" value="Genomic_DNA"/>
</dbReference>
<reference evidence="1 2" key="1">
    <citation type="submission" date="2014-04" db="EMBL/GenBank/DDBJ databases">
        <title>Characterization and application of a salt tolerant electro-active bacterium.</title>
        <authorList>
            <person name="Yang L."/>
            <person name="Wei S."/>
            <person name="Tay Q.X.M."/>
        </authorList>
    </citation>
    <scope>NUCLEOTIDE SEQUENCE [LARGE SCALE GENOMIC DNA]</scope>
    <source>
        <strain evidence="1 2">LY1</strain>
    </source>
</reference>